<dbReference type="AlphaFoldDB" id="A0A6S7G2P6"/>
<keyword evidence="2" id="KW-1185">Reference proteome</keyword>
<name>A0A6S7G2P6_PARCT</name>
<comment type="caution">
    <text evidence="1">The sequence shown here is derived from an EMBL/GenBank/DDBJ whole genome shotgun (WGS) entry which is preliminary data.</text>
</comment>
<organism evidence="1 2">
    <name type="scientific">Paramuricea clavata</name>
    <name type="common">Red gorgonian</name>
    <name type="synonym">Violescent sea-whip</name>
    <dbReference type="NCBI Taxonomy" id="317549"/>
    <lineage>
        <taxon>Eukaryota</taxon>
        <taxon>Metazoa</taxon>
        <taxon>Cnidaria</taxon>
        <taxon>Anthozoa</taxon>
        <taxon>Octocorallia</taxon>
        <taxon>Malacalcyonacea</taxon>
        <taxon>Plexauridae</taxon>
        <taxon>Paramuricea</taxon>
    </lineage>
</organism>
<evidence type="ECO:0000313" key="1">
    <source>
        <dbReference type="EMBL" id="CAB3986015.1"/>
    </source>
</evidence>
<evidence type="ECO:0000313" key="2">
    <source>
        <dbReference type="Proteomes" id="UP001152795"/>
    </source>
</evidence>
<proteinExistence type="predicted"/>
<dbReference type="EMBL" id="CACRXK020000953">
    <property type="protein sequence ID" value="CAB3986015.1"/>
    <property type="molecule type" value="Genomic_DNA"/>
</dbReference>
<dbReference type="Proteomes" id="UP001152795">
    <property type="component" value="Unassembled WGS sequence"/>
</dbReference>
<sequence>MGTTPSERDMLNSLFAGDGEAVSHLHIERLVAETVAKTLPLALSSVLAAGDFKSLGVTPTQSIESAATDQVQTQPGSSGGDCFYITESEVEFSDDLRERTTQAFSKSLYQRKHGKDVFAFDDALAEKQGAFFLTARPILAAHTALDHPSEEEGPNPDLVKGMLLNALVLLGNANVCLNSWPQHRFSKYLMDVGKCTVKEDLPRSVS</sequence>
<protein>
    <submittedName>
        <fullName evidence="1">Uncharacterized protein</fullName>
    </submittedName>
</protein>
<accession>A0A6S7G2P6</accession>
<reference evidence="1" key="1">
    <citation type="submission" date="2020-04" db="EMBL/GenBank/DDBJ databases">
        <authorList>
            <person name="Alioto T."/>
            <person name="Alioto T."/>
            <person name="Gomez Garrido J."/>
        </authorList>
    </citation>
    <scope>NUCLEOTIDE SEQUENCE</scope>
    <source>
        <strain evidence="1">A484AB</strain>
    </source>
</reference>
<gene>
    <name evidence="1" type="ORF">PACLA_8A082862</name>
</gene>